<keyword evidence="8" id="KW-1185">Reference proteome</keyword>
<dbReference type="GO" id="GO:0006607">
    <property type="term" value="P:NLS-bearing protein import into nucleus"/>
    <property type="evidence" value="ECO:0007669"/>
    <property type="project" value="TreeGrafter"/>
</dbReference>
<dbReference type="GO" id="GO:0036228">
    <property type="term" value="P:protein localization to nuclear inner membrane"/>
    <property type="evidence" value="ECO:0007669"/>
    <property type="project" value="TreeGrafter"/>
</dbReference>
<feature type="compositionally biased region" description="Polar residues" evidence="5">
    <location>
        <begin position="29"/>
        <end position="186"/>
    </location>
</feature>
<dbReference type="InterPro" id="IPR024864">
    <property type="entry name" value="Nup54/Nup57/Nup44"/>
</dbReference>
<dbReference type="InterPro" id="IPR025574">
    <property type="entry name" value="Nucleoporin_FG_rpt"/>
</dbReference>
<evidence type="ECO:0000256" key="2">
    <source>
        <dbReference type="ARBA" id="ARBA00022448"/>
    </source>
</evidence>
<gene>
    <name evidence="7" type="ORF">AYI70_g11129</name>
</gene>
<name>A0A1R1X399_9FUNG</name>
<dbReference type="PANTHER" id="PTHR13000">
    <property type="entry name" value="NUCLEOPORIN P54"/>
    <property type="match status" value="1"/>
</dbReference>
<dbReference type="GO" id="GO:0017056">
    <property type="term" value="F:structural constituent of nuclear pore"/>
    <property type="evidence" value="ECO:0007669"/>
    <property type="project" value="TreeGrafter"/>
</dbReference>
<dbReference type="Pfam" id="PF13634">
    <property type="entry name" value="Nucleoporin_FG"/>
    <property type="match status" value="1"/>
</dbReference>
<dbReference type="OrthoDB" id="6162375at2759"/>
<comment type="subcellular location">
    <subcellularLocation>
        <location evidence="1">Nucleus</location>
    </subcellularLocation>
</comment>
<dbReference type="InterPro" id="IPR025712">
    <property type="entry name" value="Nup54_alpha-helical_dom"/>
</dbReference>
<reference evidence="7 8" key="1">
    <citation type="submission" date="2017-01" db="EMBL/GenBank/DDBJ databases">
        <authorList>
            <person name="Mah S.A."/>
            <person name="Swanson W.J."/>
            <person name="Moy G.W."/>
            <person name="Vacquier V.D."/>
        </authorList>
    </citation>
    <scope>NUCLEOTIDE SEQUENCE [LARGE SCALE GENOMIC DNA]</scope>
    <source>
        <strain evidence="7 8">GSMNP</strain>
    </source>
</reference>
<evidence type="ECO:0000256" key="1">
    <source>
        <dbReference type="ARBA" id="ARBA00004123"/>
    </source>
</evidence>
<keyword evidence="2" id="KW-0813">Transport</keyword>
<dbReference type="GO" id="GO:0006999">
    <property type="term" value="P:nuclear pore organization"/>
    <property type="evidence" value="ECO:0007669"/>
    <property type="project" value="TreeGrafter"/>
</dbReference>
<protein>
    <submittedName>
        <fullName evidence="7">Nucleoporin NUP57</fullName>
    </submittedName>
</protein>
<evidence type="ECO:0000313" key="8">
    <source>
        <dbReference type="Proteomes" id="UP000187283"/>
    </source>
</evidence>
<evidence type="ECO:0000256" key="4">
    <source>
        <dbReference type="SAM" id="Coils"/>
    </source>
</evidence>
<keyword evidence="3" id="KW-0539">Nucleus</keyword>
<proteinExistence type="predicted"/>
<dbReference type="EMBL" id="LSSN01005575">
    <property type="protein sequence ID" value="OMJ09090.1"/>
    <property type="molecule type" value="Genomic_DNA"/>
</dbReference>
<dbReference type="AlphaFoldDB" id="A0A1R1X399"/>
<evidence type="ECO:0000256" key="5">
    <source>
        <dbReference type="SAM" id="MobiDB-lite"/>
    </source>
</evidence>
<feature type="domain" description="Nucleoporin Nup54 alpha-helical" evidence="6">
    <location>
        <begin position="255"/>
        <end position="390"/>
    </location>
</feature>
<organism evidence="7 8">
    <name type="scientific">Smittium culicis</name>
    <dbReference type="NCBI Taxonomy" id="133412"/>
    <lineage>
        <taxon>Eukaryota</taxon>
        <taxon>Fungi</taxon>
        <taxon>Fungi incertae sedis</taxon>
        <taxon>Zoopagomycota</taxon>
        <taxon>Kickxellomycotina</taxon>
        <taxon>Harpellomycetes</taxon>
        <taxon>Harpellales</taxon>
        <taxon>Legeriomycetaceae</taxon>
        <taxon>Smittium</taxon>
    </lineage>
</organism>
<feature type="region of interest" description="Disordered" evidence="5">
    <location>
        <begin position="26"/>
        <end position="186"/>
    </location>
</feature>
<evidence type="ECO:0000256" key="3">
    <source>
        <dbReference type="ARBA" id="ARBA00023242"/>
    </source>
</evidence>
<dbReference type="PANTHER" id="PTHR13000:SF0">
    <property type="entry name" value="NUCLEOPORIN P54"/>
    <property type="match status" value="1"/>
</dbReference>
<accession>A0A1R1X399</accession>
<keyword evidence="4" id="KW-0175">Coiled coil</keyword>
<dbReference type="Pfam" id="PF13874">
    <property type="entry name" value="Nup54"/>
    <property type="match status" value="1"/>
</dbReference>
<feature type="coiled-coil region" evidence="4">
    <location>
        <begin position="190"/>
        <end position="219"/>
    </location>
</feature>
<dbReference type="STRING" id="133412.A0A1R1X399"/>
<sequence length="484" mass="52580">MFGSTGTSLFGSNTAANNNTNSNTVGIFGSSSQPATTSNNSTSLFGNSSAKPTTSLFGNTAQPSTSLFGNTAQPATTTTNSLFGNTAQPATTTNSLFGNTTQPATTTNSLFGNTAQPATTTNSLFGNNARPATTTTSLFGNTSQPATTTNSLFGNTSQPAATSTGLFGNNQQTNSMQGSSLFGATNSNTNLTLQQQQQQQQQQLQQQQATSELEKITEQIMIIQASWDSTSPYCQFKHYFYNYVEPGTASNYQCPPNENPELWQQAQRDSPDPNAMVPALVVGYEGLNSRISCQTDQLLAYETLINNLDEKISALSKKISSATLIKLDSVRRKQQEVEQRLLRLMKNLELLRRASHSGNFNYSTSINPSGVISTEEEMFRVRMEQLQMGLVGNDKSSTHQHTSLKQGLVELQNKLVALKAHHSRFLLINQENSTTSDIQQKNTPNQLSNIVEVLEMHKSGLVYLSDSVAKLNGLSETIMLKIQK</sequence>
<evidence type="ECO:0000259" key="6">
    <source>
        <dbReference type="Pfam" id="PF13874"/>
    </source>
</evidence>
<dbReference type="GO" id="GO:0044613">
    <property type="term" value="C:nuclear pore central transport channel"/>
    <property type="evidence" value="ECO:0007669"/>
    <property type="project" value="TreeGrafter"/>
</dbReference>
<evidence type="ECO:0000313" key="7">
    <source>
        <dbReference type="EMBL" id="OMJ09090.1"/>
    </source>
</evidence>
<feature type="coiled-coil region" evidence="4">
    <location>
        <begin position="298"/>
        <end position="354"/>
    </location>
</feature>
<comment type="caution">
    <text evidence="7">The sequence shown here is derived from an EMBL/GenBank/DDBJ whole genome shotgun (WGS) entry which is preliminary data.</text>
</comment>
<dbReference type="Proteomes" id="UP000187283">
    <property type="component" value="Unassembled WGS sequence"/>
</dbReference>
<dbReference type="Gene3D" id="1.20.5.490">
    <property type="entry name" value="Single helix bin"/>
    <property type="match status" value="1"/>
</dbReference>